<proteinExistence type="predicted"/>
<dbReference type="InterPro" id="IPR018490">
    <property type="entry name" value="cNMP-bd_dom_sf"/>
</dbReference>
<keyword evidence="3" id="KW-1185">Reference proteome</keyword>
<gene>
    <name evidence="2" type="ORF">MYP_3350</name>
</gene>
<dbReference type="eggNOG" id="COG0664">
    <property type="taxonomic scope" value="Bacteria"/>
</dbReference>
<dbReference type="OrthoDB" id="1933280at2"/>
<accession>A0A098LGK6</accession>
<dbReference type="Gene3D" id="2.60.120.10">
    <property type="entry name" value="Jelly Rolls"/>
    <property type="match status" value="1"/>
</dbReference>
<dbReference type="Proteomes" id="UP000030185">
    <property type="component" value="Unassembled WGS sequence"/>
</dbReference>
<dbReference type="InterPro" id="IPR014710">
    <property type="entry name" value="RmlC-like_jellyroll"/>
</dbReference>
<feature type="domain" description="Cyclic nucleotide-binding" evidence="1">
    <location>
        <begin position="37"/>
        <end position="114"/>
    </location>
</feature>
<dbReference type="STRING" id="153721.MYP_3350"/>
<dbReference type="Pfam" id="PF00027">
    <property type="entry name" value="cNMP_binding"/>
    <property type="match status" value="1"/>
</dbReference>
<name>A0A098LGK6_9BACT</name>
<protein>
    <submittedName>
        <fullName evidence="2">cAMP-binding protein</fullName>
    </submittedName>
</protein>
<evidence type="ECO:0000259" key="1">
    <source>
        <dbReference type="Pfam" id="PF00027"/>
    </source>
</evidence>
<dbReference type="AlphaFoldDB" id="A0A098LGK6"/>
<evidence type="ECO:0000313" key="3">
    <source>
        <dbReference type="Proteomes" id="UP000030185"/>
    </source>
</evidence>
<organism evidence="2 3">
    <name type="scientific">Sporocytophaga myxococcoides</name>
    <dbReference type="NCBI Taxonomy" id="153721"/>
    <lineage>
        <taxon>Bacteria</taxon>
        <taxon>Pseudomonadati</taxon>
        <taxon>Bacteroidota</taxon>
        <taxon>Cytophagia</taxon>
        <taxon>Cytophagales</taxon>
        <taxon>Cytophagaceae</taxon>
        <taxon>Sporocytophaga</taxon>
    </lineage>
</organism>
<dbReference type="SUPFAM" id="SSF51206">
    <property type="entry name" value="cAMP-binding domain-like"/>
    <property type="match status" value="1"/>
</dbReference>
<evidence type="ECO:0000313" key="2">
    <source>
        <dbReference type="EMBL" id="GAL86121.1"/>
    </source>
</evidence>
<sequence>MNLLIPLNNFKIYLNDKAGLTDEELAKLPYIPKSKLYTKGTLVLSKGEICKDIFFVESGLLRQYTIDSIGKDHIIHFAPESWIVSDRSGAYFDQMSEYFIEAIEDTEVVIMDETFINTASEISRTFRENNHRALHNHVRHLQKRINQLLGATAEERYLEFLKLYPNVALRVPQWMIASYLGITPESLSRVRNGLAKRS</sequence>
<dbReference type="EMBL" id="BBLT01000006">
    <property type="protein sequence ID" value="GAL86121.1"/>
    <property type="molecule type" value="Genomic_DNA"/>
</dbReference>
<dbReference type="CDD" id="cd00038">
    <property type="entry name" value="CAP_ED"/>
    <property type="match status" value="1"/>
</dbReference>
<dbReference type="InterPro" id="IPR000595">
    <property type="entry name" value="cNMP-bd_dom"/>
</dbReference>
<reference evidence="2 3" key="1">
    <citation type="submission" date="2014-09" db="EMBL/GenBank/DDBJ databases">
        <title>Sporocytophaga myxococcoides PG-01 genome sequencing.</title>
        <authorList>
            <person name="Liu L."/>
            <person name="Gao P.J."/>
            <person name="Chen G.J."/>
            <person name="Wang L.S."/>
        </authorList>
    </citation>
    <scope>NUCLEOTIDE SEQUENCE [LARGE SCALE GENOMIC DNA]</scope>
    <source>
        <strain evidence="2 3">PG-01</strain>
    </source>
</reference>
<dbReference type="RefSeq" id="WP_045465388.1">
    <property type="nucleotide sequence ID" value="NZ_BBLT01000006.1"/>
</dbReference>
<comment type="caution">
    <text evidence="2">The sequence shown here is derived from an EMBL/GenBank/DDBJ whole genome shotgun (WGS) entry which is preliminary data.</text>
</comment>